<dbReference type="OrthoDB" id="80065at2"/>
<feature type="transmembrane region" description="Helical" evidence="1">
    <location>
        <begin position="192"/>
        <end position="214"/>
    </location>
</feature>
<proteinExistence type="predicted"/>
<keyword evidence="1" id="KW-0812">Transmembrane</keyword>
<sequence>MNYWPLLGIAIVVVGFALRFNPLLVVVGAAVATGLLAGLDFVAVVEALGAAFNGNRYISVTWIILPVIGLLERYGLQQRARGLIENVRGATMGKLLVTYLGFRQITAALGMKDIGGHPQAVRPLVAPMAEAAAVKTHGDLPDDDRDKVKAMAAATDNVGLFFGEDIFFAIASILLIQGVLESYGYELTPLELAVWAIPTAICAFLIHGGRILAFDRRLAKHPSRSEEDRA</sequence>
<evidence type="ECO:0000256" key="1">
    <source>
        <dbReference type="SAM" id="Phobius"/>
    </source>
</evidence>
<keyword evidence="1" id="KW-0472">Membrane</keyword>
<dbReference type="AlphaFoldDB" id="A0A6I4U7F1"/>
<organism evidence="2 3">
    <name type="scientific">Alteriqipengyuania halimionae</name>
    <dbReference type="NCBI Taxonomy" id="1926630"/>
    <lineage>
        <taxon>Bacteria</taxon>
        <taxon>Pseudomonadati</taxon>
        <taxon>Pseudomonadota</taxon>
        <taxon>Alphaproteobacteria</taxon>
        <taxon>Sphingomonadales</taxon>
        <taxon>Erythrobacteraceae</taxon>
        <taxon>Alteriqipengyuania</taxon>
    </lineage>
</organism>
<dbReference type="Pfam" id="PF06149">
    <property type="entry name" value="DUF969"/>
    <property type="match status" value="1"/>
</dbReference>
<dbReference type="EMBL" id="WTYR01000001">
    <property type="protein sequence ID" value="MXP10301.1"/>
    <property type="molecule type" value="Genomic_DNA"/>
</dbReference>
<comment type="caution">
    <text evidence="2">The sequence shown here is derived from an EMBL/GenBank/DDBJ whole genome shotgun (WGS) entry which is preliminary data.</text>
</comment>
<evidence type="ECO:0000313" key="2">
    <source>
        <dbReference type="EMBL" id="MXP10301.1"/>
    </source>
</evidence>
<name>A0A6I4U7F1_9SPHN</name>
<feature type="transmembrane region" description="Helical" evidence="1">
    <location>
        <begin position="158"/>
        <end position="180"/>
    </location>
</feature>
<reference evidence="2 3" key="1">
    <citation type="submission" date="2019-12" db="EMBL/GenBank/DDBJ databases">
        <title>Genomic-based taxomic classification of the family Erythrobacteraceae.</title>
        <authorList>
            <person name="Xu L."/>
        </authorList>
    </citation>
    <scope>NUCLEOTIDE SEQUENCE [LARGE SCALE GENOMIC DNA]</scope>
    <source>
        <strain evidence="2 3">LMG 29519</strain>
    </source>
</reference>
<protein>
    <submittedName>
        <fullName evidence="2">DUF969 family protein</fullName>
    </submittedName>
</protein>
<dbReference type="RefSeq" id="WP_160616920.1">
    <property type="nucleotide sequence ID" value="NZ_WTYR01000001.1"/>
</dbReference>
<feature type="transmembrane region" description="Helical" evidence="1">
    <location>
        <begin position="7"/>
        <end position="37"/>
    </location>
</feature>
<feature type="transmembrane region" description="Helical" evidence="1">
    <location>
        <begin position="57"/>
        <end position="76"/>
    </location>
</feature>
<dbReference type="InterPro" id="IPR010374">
    <property type="entry name" value="DUF969"/>
</dbReference>
<evidence type="ECO:0000313" key="3">
    <source>
        <dbReference type="Proteomes" id="UP000429229"/>
    </source>
</evidence>
<dbReference type="Proteomes" id="UP000429229">
    <property type="component" value="Unassembled WGS sequence"/>
</dbReference>
<accession>A0A6I4U7F1</accession>
<keyword evidence="1" id="KW-1133">Transmembrane helix</keyword>
<keyword evidence="3" id="KW-1185">Reference proteome</keyword>
<gene>
    <name evidence="2" type="ORF">GRI68_08920</name>
</gene>